<proteinExistence type="predicted"/>
<dbReference type="Proteomes" id="UP000031668">
    <property type="component" value="Unassembled WGS sequence"/>
</dbReference>
<organism evidence="2 3">
    <name type="scientific">Thelohanellus kitauei</name>
    <name type="common">Myxosporean</name>
    <dbReference type="NCBI Taxonomy" id="669202"/>
    <lineage>
        <taxon>Eukaryota</taxon>
        <taxon>Metazoa</taxon>
        <taxon>Cnidaria</taxon>
        <taxon>Myxozoa</taxon>
        <taxon>Myxosporea</taxon>
        <taxon>Bivalvulida</taxon>
        <taxon>Platysporina</taxon>
        <taxon>Myxobolidae</taxon>
        <taxon>Thelohanellus</taxon>
    </lineage>
</organism>
<gene>
    <name evidence="1" type="ORF">RF11_01476</name>
    <name evidence="2" type="ORF">RF11_02332</name>
</gene>
<evidence type="ECO:0000313" key="1">
    <source>
        <dbReference type="EMBL" id="KII66601.1"/>
    </source>
</evidence>
<dbReference type="EMBL" id="JWZT01003057">
    <property type="protein sequence ID" value="KII67868.1"/>
    <property type="molecule type" value="Genomic_DNA"/>
</dbReference>
<dbReference type="AlphaFoldDB" id="A0A0C2JF44"/>
<evidence type="ECO:0000313" key="2">
    <source>
        <dbReference type="EMBL" id="KII67868.1"/>
    </source>
</evidence>
<dbReference type="EMBL" id="JWZT01003508">
    <property type="protein sequence ID" value="KII66601.1"/>
    <property type="molecule type" value="Genomic_DNA"/>
</dbReference>
<accession>A0A0C2JF44</accession>
<reference evidence="2 3" key="1">
    <citation type="journal article" date="2014" name="Genome Biol. Evol.">
        <title>The genome of the myxosporean Thelohanellus kitauei shows adaptations to nutrient acquisition within its fish host.</title>
        <authorList>
            <person name="Yang Y."/>
            <person name="Xiong J."/>
            <person name="Zhou Z."/>
            <person name="Huo F."/>
            <person name="Miao W."/>
            <person name="Ran C."/>
            <person name="Liu Y."/>
            <person name="Zhang J."/>
            <person name="Feng J."/>
            <person name="Wang M."/>
            <person name="Wang M."/>
            <person name="Wang L."/>
            <person name="Yao B."/>
        </authorList>
    </citation>
    <scope>NUCLEOTIDE SEQUENCE [LARGE SCALE GENOMIC DNA]</scope>
    <source>
        <strain evidence="2">Wuqing</strain>
    </source>
</reference>
<name>A0A0C2JF44_THEKT</name>
<keyword evidence="3" id="KW-1185">Reference proteome</keyword>
<sequence length="119" mass="14328">MDEQSIPNPRRGAFYSDYNQEDLLGRAIILHLFLSSDNYEDLDNPESIFTICRSRLEQWRQQVIEEYPKNTAMANYFILQGCYNIMQSLIHCIRITLRQHLVQRYPLKKIKHHPRQPRH</sequence>
<protein>
    <submittedName>
        <fullName evidence="2">Uncharacterized protein</fullName>
    </submittedName>
</protein>
<comment type="caution">
    <text evidence="2">The sequence shown here is derived from an EMBL/GenBank/DDBJ whole genome shotgun (WGS) entry which is preliminary data.</text>
</comment>
<evidence type="ECO:0000313" key="3">
    <source>
        <dbReference type="Proteomes" id="UP000031668"/>
    </source>
</evidence>